<gene>
    <name evidence="1" type="ORF">dsmv_1274</name>
</gene>
<organism evidence="1 2">
    <name type="scientific">Desulfococcus multivorans DSM 2059</name>
    <dbReference type="NCBI Taxonomy" id="1121405"/>
    <lineage>
        <taxon>Bacteria</taxon>
        <taxon>Pseudomonadati</taxon>
        <taxon>Thermodesulfobacteriota</taxon>
        <taxon>Desulfobacteria</taxon>
        <taxon>Desulfobacterales</taxon>
        <taxon>Desulfococcaceae</taxon>
        <taxon>Desulfococcus</taxon>
    </lineage>
</organism>
<evidence type="ECO:0008006" key="3">
    <source>
        <dbReference type="Google" id="ProtNLM"/>
    </source>
</evidence>
<evidence type="ECO:0000313" key="1">
    <source>
        <dbReference type="EMBL" id="EPR43248.1"/>
    </source>
</evidence>
<dbReference type="EMBL" id="ATHJ01000057">
    <property type="protein sequence ID" value="EPR43248.1"/>
    <property type="molecule type" value="Genomic_DNA"/>
</dbReference>
<evidence type="ECO:0000313" key="2">
    <source>
        <dbReference type="Proteomes" id="UP000014977"/>
    </source>
</evidence>
<protein>
    <recommendedName>
        <fullName evidence="3">Carboxypeptidase regulatory-like domain-containing protein</fullName>
    </recommendedName>
</protein>
<dbReference type="Proteomes" id="UP000014977">
    <property type="component" value="Unassembled WGS sequence"/>
</dbReference>
<comment type="caution">
    <text evidence="1">The sequence shown here is derived from an EMBL/GenBank/DDBJ whole genome shotgun (WGS) entry which is preliminary data.</text>
</comment>
<dbReference type="RefSeq" id="WP_020875621.1">
    <property type="nucleotide sequence ID" value="NZ_ATHJ01000057.1"/>
</dbReference>
<name>S7VFM5_DESML</name>
<sequence>MIERIDRKLTEWVGDILGDVKVWLGAPEKKDTDTVGVYLTDILPSSPAHVTRRAPLQVMLCYLLTVWSEEPLEAHKMLSRLLFAAMEHPEFEVDLAEVPAQTWSAFGIKPRPSFKIRLPLRVERTDLTTHRVRGPMEIRRTSISAMEGIVIGPADQPIDNARISLPACKLITTTDSRGRFAFESVPLLSQGMLKLHVEARGREVVREIASTEMIEEKLIIHIDL</sequence>
<dbReference type="OrthoDB" id="5381431at2"/>
<dbReference type="AlphaFoldDB" id="S7VFM5"/>
<dbReference type="eggNOG" id="ENOG5033DN8">
    <property type="taxonomic scope" value="Bacteria"/>
</dbReference>
<keyword evidence="2" id="KW-1185">Reference proteome</keyword>
<reference evidence="1 2" key="1">
    <citation type="journal article" date="2013" name="Genome Announc.">
        <title>Draft genome sequences for three mercury-methylating, sulfate-reducing bacteria.</title>
        <authorList>
            <person name="Brown S.D."/>
            <person name="Hurt R.A.Jr."/>
            <person name="Gilmour C.C."/>
            <person name="Elias D.A."/>
        </authorList>
    </citation>
    <scope>NUCLEOTIDE SEQUENCE [LARGE SCALE GENOMIC DNA]</scope>
    <source>
        <strain evidence="1 2">DSM 2059</strain>
    </source>
</reference>
<dbReference type="STRING" id="897.B2D07_08360"/>
<accession>S7VFM5</accession>
<proteinExistence type="predicted"/>